<comment type="caution">
    <text evidence="2">The sequence shown here is derived from an EMBL/GenBank/DDBJ whole genome shotgun (WGS) entry which is preliminary data.</text>
</comment>
<keyword evidence="3" id="KW-1185">Reference proteome</keyword>
<evidence type="ECO:0000313" key="1">
    <source>
        <dbReference type="EMBL" id="KAK1415663.1"/>
    </source>
</evidence>
<name>A0AAD8K9E7_TARER</name>
<protein>
    <submittedName>
        <fullName evidence="2">Uncharacterized protein</fullName>
    </submittedName>
</protein>
<evidence type="ECO:0000313" key="2">
    <source>
        <dbReference type="EMBL" id="KAK1418484.1"/>
    </source>
</evidence>
<dbReference type="EMBL" id="JAUHHV010000007">
    <property type="protein sequence ID" value="KAK1418484.1"/>
    <property type="molecule type" value="Genomic_DNA"/>
</dbReference>
<gene>
    <name evidence="2" type="ORF">QVD17_27629</name>
    <name evidence="1" type="ORF">QVD17_31448</name>
</gene>
<organism evidence="2 3">
    <name type="scientific">Tagetes erecta</name>
    <name type="common">African marigold</name>
    <dbReference type="NCBI Taxonomy" id="13708"/>
    <lineage>
        <taxon>Eukaryota</taxon>
        <taxon>Viridiplantae</taxon>
        <taxon>Streptophyta</taxon>
        <taxon>Embryophyta</taxon>
        <taxon>Tracheophyta</taxon>
        <taxon>Spermatophyta</taxon>
        <taxon>Magnoliopsida</taxon>
        <taxon>eudicotyledons</taxon>
        <taxon>Gunneridae</taxon>
        <taxon>Pentapetalae</taxon>
        <taxon>asterids</taxon>
        <taxon>campanulids</taxon>
        <taxon>Asterales</taxon>
        <taxon>Asteraceae</taxon>
        <taxon>Asteroideae</taxon>
        <taxon>Heliantheae alliance</taxon>
        <taxon>Tageteae</taxon>
        <taxon>Tagetes</taxon>
    </lineage>
</organism>
<accession>A0AAD8K9E7</accession>
<reference evidence="2" key="1">
    <citation type="journal article" date="2023" name="bioRxiv">
        <title>Improved chromosome-level genome assembly for marigold (Tagetes erecta).</title>
        <authorList>
            <person name="Jiang F."/>
            <person name="Yuan L."/>
            <person name="Wang S."/>
            <person name="Wang H."/>
            <person name="Xu D."/>
            <person name="Wang A."/>
            <person name="Fan W."/>
        </authorList>
    </citation>
    <scope>NUCLEOTIDE SEQUENCE</scope>
    <source>
        <strain evidence="2">WSJ</strain>
        <tissue evidence="2">Leaf</tissue>
    </source>
</reference>
<dbReference type="EMBL" id="JAUHHV010000008">
    <property type="protein sequence ID" value="KAK1415663.1"/>
    <property type="molecule type" value="Genomic_DNA"/>
</dbReference>
<sequence>MLSKLRGLWRIDSKFKSRLSLGTTGRHDVKVGGASYRSVGWVDYLPIELDYMGRGICILWSVPQCERSTG</sequence>
<dbReference type="AlphaFoldDB" id="A0AAD8K9E7"/>
<dbReference type="Proteomes" id="UP001229421">
    <property type="component" value="Unassembled WGS sequence"/>
</dbReference>
<proteinExistence type="predicted"/>
<evidence type="ECO:0000313" key="3">
    <source>
        <dbReference type="Proteomes" id="UP001229421"/>
    </source>
</evidence>